<protein>
    <submittedName>
        <fullName evidence="2">DUF3021 family protein</fullName>
    </submittedName>
</protein>
<gene>
    <name evidence="2" type="ORF">GLW07_00420</name>
</gene>
<dbReference type="AlphaFoldDB" id="A0A845ER15"/>
<keyword evidence="1" id="KW-0472">Membrane</keyword>
<keyword evidence="1" id="KW-0812">Transmembrane</keyword>
<name>A0A845ER15_9BACL</name>
<accession>A0A845ER15</accession>
<organism evidence="2 3">
    <name type="scientific">Guptibacillus hwajinpoensis</name>
    <dbReference type="NCBI Taxonomy" id="208199"/>
    <lineage>
        <taxon>Bacteria</taxon>
        <taxon>Bacillati</taxon>
        <taxon>Bacillota</taxon>
        <taxon>Bacilli</taxon>
        <taxon>Bacillales</taxon>
        <taxon>Guptibacillaceae</taxon>
        <taxon>Guptibacillus</taxon>
    </lineage>
</organism>
<evidence type="ECO:0000313" key="2">
    <source>
        <dbReference type="EMBL" id="MYL61807.1"/>
    </source>
</evidence>
<dbReference type="Proteomes" id="UP000447833">
    <property type="component" value="Unassembled WGS sequence"/>
</dbReference>
<comment type="caution">
    <text evidence="2">The sequence shown here is derived from an EMBL/GenBank/DDBJ whole genome shotgun (WGS) entry which is preliminary data.</text>
</comment>
<feature type="transmembrane region" description="Helical" evidence="1">
    <location>
        <begin position="41"/>
        <end position="61"/>
    </location>
</feature>
<reference evidence="2 3" key="1">
    <citation type="submission" date="2019-11" db="EMBL/GenBank/DDBJ databases">
        <title>Genome sequences of 17 halophilic strains isolated from different environments.</title>
        <authorList>
            <person name="Furrow R.E."/>
        </authorList>
    </citation>
    <scope>NUCLEOTIDE SEQUENCE [LARGE SCALE GENOMIC DNA]</scope>
    <source>
        <strain evidence="2 3">22506_14_FS</strain>
    </source>
</reference>
<dbReference type="Pfam" id="PF11457">
    <property type="entry name" value="DUF3021"/>
    <property type="match status" value="1"/>
</dbReference>
<feature type="transmembrane region" description="Helical" evidence="1">
    <location>
        <begin position="100"/>
        <end position="122"/>
    </location>
</feature>
<feature type="transmembrane region" description="Helical" evidence="1">
    <location>
        <begin position="73"/>
        <end position="94"/>
    </location>
</feature>
<dbReference type="InterPro" id="IPR021560">
    <property type="entry name" value="DUF3021"/>
</dbReference>
<dbReference type="RefSeq" id="WP_160917760.1">
    <property type="nucleotide sequence ID" value="NZ_WMEY01000001.1"/>
</dbReference>
<proteinExistence type="predicted"/>
<keyword evidence="1" id="KW-1133">Transmembrane helix</keyword>
<dbReference type="EMBL" id="WMEY01000001">
    <property type="protein sequence ID" value="MYL61807.1"/>
    <property type="molecule type" value="Genomic_DNA"/>
</dbReference>
<evidence type="ECO:0000313" key="3">
    <source>
        <dbReference type="Proteomes" id="UP000447833"/>
    </source>
</evidence>
<evidence type="ECO:0000256" key="1">
    <source>
        <dbReference type="SAM" id="Phobius"/>
    </source>
</evidence>
<sequence>MKTFLFRSMVGLFFGGFLAVLLTYGIIFIGDQETLDSNLFVTNSLGSIFCGWLFTVTPLYFEIHSLKLSQQTALHFFTVMVVYFILAYGIGWIQPDLVNILLFIAIALVVYSIMWTAFYLYFKHESKKLNDDLQQIK</sequence>